<proteinExistence type="predicted"/>
<sequence length="213" mass="22759">MDLNALQDRFGATSAEPVVGGCSGATVVRLARGPNHLYYKAGPGAGLEADRLAWLNGTGFPCPQLVDRGNNWLLTTELAGRDASDDWPAADRPAVLAAMADGLRALDQLSGCPFPSPFPGSGDAVTHGDYCAPNVFIDPDTLRFCGILDLGRLGTGDRYLDLALMFKSLRGGRNPQYGGLPAARRFVELYGGDPDDPRIEHYITLDDTGDYMP</sequence>
<keyword evidence="2" id="KW-0808">Transferase</keyword>
<dbReference type="InterPro" id="IPR051678">
    <property type="entry name" value="AGP_Transferase"/>
</dbReference>
<evidence type="ECO:0000313" key="3">
    <source>
        <dbReference type="Proteomes" id="UP000295146"/>
    </source>
</evidence>
<dbReference type="PANTHER" id="PTHR21310:SF41">
    <property type="entry name" value="3'-PHOSPHOTRANSFERASE, PUTATIVE-RELATED"/>
    <property type="match status" value="1"/>
</dbReference>
<keyword evidence="3" id="KW-1185">Reference proteome</keyword>
<feature type="domain" description="Aminoglycoside phosphotransferase" evidence="1">
    <location>
        <begin position="44"/>
        <end position="115"/>
    </location>
</feature>
<dbReference type="EMBL" id="SODP01000002">
    <property type="protein sequence ID" value="TDW70151.1"/>
    <property type="molecule type" value="Genomic_DNA"/>
</dbReference>
<gene>
    <name evidence="2" type="ORF">EV653_4186</name>
</gene>
<dbReference type="PANTHER" id="PTHR21310">
    <property type="entry name" value="AMINOGLYCOSIDE PHOSPHOTRANSFERASE-RELATED-RELATED"/>
    <property type="match status" value="1"/>
</dbReference>
<evidence type="ECO:0000259" key="1">
    <source>
        <dbReference type="Pfam" id="PF01636"/>
    </source>
</evidence>
<dbReference type="SUPFAM" id="SSF56112">
    <property type="entry name" value="Protein kinase-like (PK-like)"/>
    <property type="match status" value="1"/>
</dbReference>
<dbReference type="Gene3D" id="3.30.200.20">
    <property type="entry name" value="Phosphorylase Kinase, domain 1"/>
    <property type="match status" value="1"/>
</dbReference>
<name>A0A4R8C4S5_9ACTN</name>
<dbReference type="OrthoDB" id="3806873at2"/>
<dbReference type="Pfam" id="PF01636">
    <property type="entry name" value="APH"/>
    <property type="match status" value="2"/>
</dbReference>
<protein>
    <submittedName>
        <fullName evidence="2">Kanamycin kinase/aminoglycoside 3'-phosphotransferase-2</fullName>
    </submittedName>
</protein>
<dbReference type="AlphaFoldDB" id="A0A4R8C4S5"/>
<dbReference type="InterPro" id="IPR011009">
    <property type="entry name" value="Kinase-like_dom_sf"/>
</dbReference>
<dbReference type="GO" id="GO:0016301">
    <property type="term" value="F:kinase activity"/>
    <property type="evidence" value="ECO:0007669"/>
    <property type="project" value="UniProtKB-KW"/>
</dbReference>
<dbReference type="Gene3D" id="3.90.1200.10">
    <property type="match status" value="1"/>
</dbReference>
<feature type="domain" description="Aminoglycoside phosphotransferase" evidence="1">
    <location>
        <begin position="125"/>
        <end position="173"/>
    </location>
</feature>
<keyword evidence="2" id="KW-0418">Kinase</keyword>
<accession>A0A4R8C4S5</accession>
<comment type="caution">
    <text evidence="2">The sequence shown here is derived from an EMBL/GenBank/DDBJ whole genome shotgun (WGS) entry which is preliminary data.</text>
</comment>
<evidence type="ECO:0000313" key="2">
    <source>
        <dbReference type="EMBL" id="TDW70151.1"/>
    </source>
</evidence>
<dbReference type="InterPro" id="IPR002575">
    <property type="entry name" value="Aminoglycoside_PTrfase"/>
</dbReference>
<dbReference type="RefSeq" id="WP_134105375.1">
    <property type="nucleotide sequence ID" value="NZ_SODP01000002.1"/>
</dbReference>
<dbReference type="Proteomes" id="UP000295146">
    <property type="component" value="Unassembled WGS sequence"/>
</dbReference>
<reference evidence="2 3" key="1">
    <citation type="submission" date="2019-03" db="EMBL/GenBank/DDBJ databases">
        <title>Genomic Encyclopedia of Type Strains, Phase III (KMG-III): the genomes of soil and plant-associated and newly described type strains.</title>
        <authorList>
            <person name="Whitman W."/>
        </authorList>
    </citation>
    <scope>NUCLEOTIDE SEQUENCE [LARGE SCALE GENOMIC DNA]</scope>
    <source>
        <strain evidence="2 3">VKM Ac-2573</strain>
    </source>
</reference>
<organism evidence="2 3">
    <name type="scientific">Kribbella pratensis</name>
    <dbReference type="NCBI Taxonomy" id="2512112"/>
    <lineage>
        <taxon>Bacteria</taxon>
        <taxon>Bacillati</taxon>
        <taxon>Actinomycetota</taxon>
        <taxon>Actinomycetes</taxon>
        <taxon>Propionibacteriales</taxon>
        <taxon>Kribbellaceae</taxon>
        <taxon>Kribbella</taxon>
    </lineage>
</organism>